<feature type="chain" id="PRO_5016994263" description="Putrescine-binding periplasmic protein" evidence="7">
    <location>
        <begin position="26"/>
        <end position="346"/>
    </location>
</feature>
<dbReference type="Proteomes" id="UP000253941">
    <property type="component" value="Unassembled WGS sequence"/>
</dbReference>
<evidence type="ECO:0000256" key="3">
    <source>
        <dbReference type="ARBA" id="ARBA00022729"/>
    </source>
</evidence>
<dbReference type="InterPro" id="IPR006059">
    <property type="entry name" value="SBP"/>
</dbReference>
<dbReference type="PIRSF" id="PIRSF019574">
    <property type="entry name" value="Periplasmic_polyamine_BP"/>
    <property type="match status" value="1"/>
</dbReference>
<dbReference type="PANTHER" id="PTHR30222:SF12">
    <property type="entry name" value="NORSPERMIDINE SENSOR"/>
    <property type="match status" value="1"/>
</dbReference>
<evidence type="ECO:0000256" key="6">
    <source>
        <dbReference type="PIRSR" id="PIRSR019574-1"/>
    </source>
</evidence>
<evidence type="ECO:0000256" key="4">
    <source>
        <dbReference type="ARBA" id="ARBA00022764"/>
    </source>
</evidence>
<dbReference type="GO" id="GO:0015846">
    <property type="term" value="P:polyamine transport"/>
    <property type="evidence" value="ECO:0007669"/>
    <property type="project" value="InterPro"/>
</dbReference>
<dbReference type="AlphaFoldDB" id="A0A369TFF2"/>
<comment type="function">
    <text evidence="5">Required for the activity of the bacterial periplasmic transport system of putrescine.</text>
</comment>
<dbReference type="Gene3D" id="3.40.190.10">
    <property type="entry name" value="Periplasmic binding protein-like II"/>
    <property type="match status" value="2"/>
</dbReference>
<evidence type="ECO:0000256" key="7">
    <source>
        <dbReference type="SAM" id="SignalP"/>
    </source>
</evidence>
<keyword evidence="3 7" id="KW-0732">Signal</keyword>
<evidence type="ECO:0000313" key="9">
    <source>
        <dbReference type="Proteomes" id="UP000253941"/>
    </source>
</evidence>
<reference evidence="8 9" key="1">
    <citation type="submission" date="2018-07" db="EMBL/GenBank/DDBJ databases">
        <title>Venubactetium sediminum gen. nov., sp. nov., isolated from a marine solar saltern.</title>
        <authorList>
            <person name="Wang S."/>
        </authorList>
    </citation>
    <scope>NUCLEOTIDE SEQUENCE [LARGE SCALE GENOMIC DNA]</scope>
    <source>
        <strain evidence="8 9">WD2A32</strain>
    </source>
</reference>
<comment type="caution">
    <text evidence="8">The sequence shown here is derived from an EMBL/GenBank/DDBJ whole genome shotgun (WGS) entry which is preliminary data.</text>
</comment>
<evidence type="ECO:0000313" key="8">
    <source>
        <dbReference type="EMBL" id="RDD63115.1"/>
    </source>
</evidence>
<dbReference type="SUPFAM" id="SSF53850">
    <property type="entry name" value="Periplasmic binding protein-like II"/>
    <property type="match status" value="1"/>
</dbReference>
<dbReference type="RefSeq" id="WP_114581065.1">
    <property type="nucleotide sequence ID" value="NZ_QPMH01000003.1"/>
</dbReference>
<accession>A0A369TFF2</accession>
<protein>
    <recommendedName>
        <fullName evidence="5">Putrescine-binding periplasmic protein</fullName>
    </recommendedName>
</protein>
<feature type="signal peptide" evidence="7">
    <location>
        <begin position="1"/>
        <end position="25"/>
    </location>
</feature>
<comment type="similarity">
    <text evidence="5">Belongs to the bacterial solute-binding protein PotD/PotF family.</text>
</comment>
<sequence>MRFKGGVLAALAATAMTFGTSAVQAKELFLYNWANYFPPDLIEKFESETGIDVTLDVYDSNETMLAKLQAGAAGYDIVFPSGYMVDVMREEDLAMKIDTAELPNFKNVQSPHDSPSYDPSREYSAPYMWGTTGLAYDTAKAPELDETWEEYFKPRDELKGKIAALNDQVEMYNAAARYLGIDVCTEDPAQAQKILDLLMAQKPHLALYSSTGTIDRMVAGEVVMHHMWNGAAHRAKEQRESITYIYPKEGLAFWSDNMVVPKDAPNPENAKTFINWMMDPQNAAVATNYTGYMNAIAGSGEYLDESLKSDPAVNMPKEYADRLRPSKECSTAARELRDKVWTTLKK</sequence>
<dbReference type="InterPro" id="IPR001188">
    <property type="entry name" value="Sperm_putr-bd"/>
</dbReference>
<comment type="subcellular location">
    <subcellularLocation>
        <location evidence="1 5">Periplasm</location>
    </subcellularLocation>
</comment>
<evidence type="ECO:0000256" key="5">
    <source>
        <dbReference type="PIRNR" id="PIRNR019574"/>
    </source>
</evidence>
<dbReference type="PRINTS" id="PR00909">
    <property type="entry name" value="SPERMDNBNDNG"/>
</dbReference>
<dbReference type="EMBL" id="QPMH01000003">
    <property type="protein sequence ID" value="RDD63115.1"/>
    <property type="molecule type" value="Genomic_DNA"/>
</dbReference>
<proteinExistence type="inferred from homology"/>
<dbReference type="PANTHER" id="PTHR30222">
    <property type="entry name" value="SPERMIDINE/PUTRESCINE-BINDING PERIPLASMIC PROTEIN"/>
    <property type="match status" value="1"/>
</dbReference>
<evidence type="ECO:0000256" key="1">
    <source>
        <dbReference type="ARBA" id="ARBA00004418"/>
    </source>
</evidence>
<gene>
    <name evidence="8" type="ORF">DRB17_04915</name>
</gene>
<feature type="binding site" evidence="6">
    <location>
        <begin position="167"/>
        <end position="170"/>
    </location>
    <ligand>
        <name>spermidine</name>
        <dbReference type="ChEBI" id="CHEBI:57834"/>
    </ligand>
</feature>
<dbReference type="GO" id="GO:0019808">
    <property type="term" value="F:polyamine binding"/>
    <property type="evidence" value="ECO:0007669"/>
    <property type="project" value="InterPro"/>
</dbReference>
<keyword evidence="2 5" id="KW-0813">Transport</keyword>
<evidence type="ECO:0000256" key="2">
    <source>
        <dbReference type="ARBA" id="ARBA00022448"/>
    </source>
</evidence>
<dbReference type="GO" id="GO:0042597">
    <property type="term" value="C:periplasmic space"/>
    <property type="evidence" value="ECO:0007669"/>
    <property type="project" value="UniProtKB-SubCell"/>
</dbReference>
<keyword evidence="9" id="KW-1185">Reference proteome</keyword>
<feature type="binding site" evidence="6">
    <location>
        <position position="83"/>
    </location>
    <ligand>
        <name>spermidine</name>
        <dbReference type="ChEBI" id="CHEBI:57834"/>
    </ligand>
</feature>
<organism evidence="8 9">
    <name type="scientific">Ferruginivarius sediminum</name>
    <dbReference type="NCBI Taxonomy" id="2661937"/>
    <lineage>
        <taxon>Bacteria</taxon>
        <taxon>Pseudomonadati</taxon>
        <taxon>Pseudomonadota</taxon>
        <taxon>Alphaproteobacteria</taxon>
        <taxon>Rhodospirillales</taxon>
        <taxon>Rhodospirillaceae</taxon>
        <taxon>Ferruginivarius</taxon>
    </lineage>
</organism>
<dbReference type="Pfam" id="PF13416">
    <property type="entry name" value="SBP_bac_8"/>
    <property type="match status" value="1"/>
</dbReference>
<name>A0A369TFF2_9PROT</name>
<keyword evidence="4 5" id="KW-0574">Periplasm</keyword>